<proteinExistence type="predicted"/>
<dbReference type="GO" id="GO:0004386">
    <property type="term" value="F:helicase activity"/>
    <property type="evidence" value="ECO:0007669"/>
    <property type="project" value="UniProtKB-KW"/>
</dbReference>
<keyword evidence="2" id="KW-0347">Helicase</keyword>
<comment type="caution">
    <text evidence="2">The sequence shown here is derived from an EMBL/GenBank/DDBJ whole genome shotgun (WGS) entry which is preliminary data.</text>
</comment>
<name>A0A6G0YXE6_APHCR</name>
<dbReference type="AlphaFoldDB" id="A0A6G0YXE6"/>
<dbReference type="Proteomes" id="UP000478052">
    <property type="component" value="Unassembled WGS sequence"/>
</dbReference>
<keyword evidence="3" id="KW-1185">Reference proteome</keyword>
<feature type="region of interest" description="Disordered" evidence="1">
    <location>
        <begin position="1"/>
        <end position="34"/>
    </location>
</feature>
<gene>
    <name evidence="2" type="ORF">FWK35_00006175</name>
</gene>
<dbReference type="EMBL" id="VUJU01002121">
    <property type="protein sequence ID" value="KAF0762532.1"/>
    <property type="molecule type" value="Genomic_DNA"/>
</dbReference>
<protein>
    <submittedName>
        <fullName evidence="2">ATP-dependent DNA helicase</fullName>
    </submittedName>
</protein>
<keyword evidence="2" id="KW-0067">ATP-binding</keyword>
<accession>A0A6G0YXE6</accession>
<keyword evidence="2" id="KW-0547">Nucleotide-binding</keyword>
<evidence type="ECO:0000313" key="2">
    <source>
        <dbReference type="EMBL" id="KAF0762532.1"/>
    </source>
</evidence>
<organism evidence="2 3">
    <name type="scientific">Aphis craccivora</name>
    <name type="common">Cowpea aphid</name>
    <dbReference type="NCBI Taxonomy" id="307492"/>
    <lineage>
        <taxon>Eukaryota</taxon>
        <taxon>Metazoa</taxon>
        <taxon>Ecdysozoa</taxon>
        <taxon>Arthropoda</taxon>
        <taxon>Hexapoda</taxon>
        <taxon>Insecta</taxon>
        <taxon>Pterygota</taxon>
        <taxon>Neoptera</taxon>
        <taxon>Paraneoptera</taxon>
        <taxon>Hemiptera</taxon>
        <taxon>Sternorrhyncha</taxon>
        <taxon>Aphidomorpha</taxon>
        <taxon>Aphidoidea</taxon>
        <taxon>Aphididae</taxon>
        <taxon>Aphidini</taxon>
        <taxon>Aphis</taxon>
        <taxon>Aphis</taxon>
    </lineage>
</organism>
<sequence>MENFRFDLARRTAKTTDKRDRRVQRTDEQIQRDNENMPFEYRPILYYAHSKVEIGAIDKECPHCNTFKLKNESAGMCCASFSSGQVHLPEIETPPEPMNGLLISRYGSKFEPVPEVNSKI</sequence>
<keyword evidence="2" id="KW-0378">Hydrolase</keyword>
<evidence type="ECO:0000256" key="1">
    <source>
        <dbReference type="SAM" id="MobiDB-lite"/>
    </source>
</evidence>
<reference evidence="2 3" key="1">
    <citation type="submission" date="2019-08" db="EMBL/GenBank/DDBJ databases">
        <title>Whole genome of Aphis craccivora.</title>
        <authorList>
            <person name="Voronova N.V."/>
            <person name="Shulinski R.S."/>
            <person name="Bandarenka Y.V."/>
            <person name="Zhorov D.G."/>
            <person name="Warner D."/>
        </authorList>
    </citation>
    <scope>NUCLEOTIDE SEQUENCE [LARGE SCALE GENOMIC DNA]</scope>
    <source>
        <strain evidence="2">180601</strain>
        <tissue evidence="2">Whole Body</tissue>
    </source>
</reference>
<dbReference type="OrthoDB" id="6620209at2759"/>
<evidence type="ECO:0000313" key="3">
    <source>
        <dbReference type="Proteomes" id="UP000478052"/>
    </source>
</evidence>